<sequence>MAVPDQFQLLAINEIAEALSSNERSRLFYLCESLDTDHSVACMKEMLRSKVTQHQNAHLFLAELMWRLGRLDILRKVCKVNRDDLERTRQMVPRFSVCSTYCRVLMTELSEELDTEDLDSIKFLLSYIFAISFVLQSFLDIIVELEKLDSVSPERLDFVEDCLTNIGRIDLVKKLTTYKNSGQSVFPFSLYIPKGFPSFSEYFDYIFKCRMTQLHLRHFPTISFEFQSQPDCYKFNTNPRGHCVIIDCVGNDGEKLEQTFKALRFSVNLHQYLSSDEVFSALENILDKMEKLRNDSFVCCIISRGTESQLLGTDSTGNGFSINEVRRLFNANRCPLLAGKPKLFFIQRYNVPKLSLRPRMNPDDGHLETDGCDGAVTAAIPMDADVFWSHCWTDECQLEEEEHSSVYVKALTNALNKAQNRKIKIDDIQMEVNNVVFEHSRSNPQASYHLDVKHTLRRDLYLQ</sequence>
<evidence type="ECO:0000259" key="5">
    <source>
        <dbReference type="PROSITE" id="PS50208"/>
    </source>
</evidence>
<dbReference type="PROSITE" id="PS50208">
    <property type="entry name" value="CASPASE_P20"/>
    <property type="match status" value="1"/>
</dbReference>
<reference evidence="6" key="1">
    <citation type="submission" date="2023-09" db="UniProtKB">
        <authorList>
            <consortium name="Ensembl"/>
        </authorList>
    </citation>
    <scope>IDENTIFICATION</scope>
</reference>
<evidence type="ECO:0000313" key="6">
    <source>
        <dbReference type="Ensembl" id="ENSPNYP00000026422.1"/>
    </source>
</evidence>
<dbReference type="GeneTree" id="ENSGT00530000064199"/>
<evidence type="ECO:0000256" key="3">
    <source>
        <dbReference type="ARBA" id="ARBA00022737"/>
    </source>
</evidence>
<dbReference type="PANTHER" id="PTHR48169:SF3">
    <property type="entry name" value="CASP8 AND FADD LIKE APOPTOSIS REGULATOR"/>
    <property type="match status" value="1"/>
</dbReference>
<dbReference type="Pfam" id="PF01335">
    <property type="entry name" value="DED"/>
    <property type="match status" value="1"/>
</dbReference>
<feature type="domain" description="Caspase family p20" evidence="5">
    <location>
        <begin position="252"/>
        <end position="347"/>
    </location>
</feature>
<evidence type="ECO:0000256" key="1">
    <source>
        <dbReference type="ARBA" id="ARBA00010134"/>
    </source>
</evidence>
<dbReference type="InterPro" id="IPR001875">
    <property type="entry name" value="DED_dom"/>
</dbReference>
<dbReference type="PROSITE" id="PS50168">
    <property type="entry name" value="DED"/>
    <property type="match status" value="2"/>
</dbReference>
<dbReference type="STRING" id="303518.ENSPNYP00000026422"/>
<dbReference type="GO" id="GO:0005737">
    <property type="term" value="C:cytoplasm"/>
    <property type="evidence" value="ECO:0007669"/>
    <property type="project" value="UniProtKB-ARBA"/>
</dbReference>
<evidence type="ECO:0000256" key="2">
    <source>
        <dbReference type="ARBA" id="ARBA00022703"/>
    </source>
</evidence>
<feature type="domain" description="DED" evidence="4">
    <location>
        <begin position="12"/>
        <end position="79"/>
    </location>
</feature>
<dbReference type="SMART" id="SM00031">
    <property type="entry name" value="DED"/>
    <property type="match status" value="1"/>
</dbReference>
<dbReference type="Pfam" id="PF00656">
    <property type="entry name" value="Peptidase_C14"/>
    <property type="match status" value="1"/>
</dbReference>
<evidence type="ECO:0000259" key="4">
    <source>
        <dbReference type="PROSITE" id="PS50168"/>
    </source>
</evidence>
<feature type="domain" description="DED" evidence="4">
    <location>
        <begin position="101"/>
        <end position="177"/>
    </location>
</feature>
<dbReference type="FunFam" id="1.10.533.10:FF:000016">
    <property type="entry name" value="CASP8 and FADD-like apoptosis regulator"/>
    <property type="match status" value="1"/>
</dbReference>
<name>A0A3B4GT86_9CICH</name>
<dbReference type="GO" id="GO:0006508">
    <property type="term" value="P:proteolysis"/>
    <property type="evidence" value="ECO:0007669"/>
    <property type="project" value="InterPro"/>
</dbReference>
<dbReference type="InterPro" id="IPR029030">
    <property type="entry name" value="Caspase-like_dom_sf"/>
</dbReference>
<dbReference type="SMART" id="SM00115">
    <property type="entry name" value="CASc"/>
    <property type="match status" value="1"/>
</dbReference>
<dbReference type="SUPFAM" id="SSF47986">
    <property type="entry name" value="DEATH domain"/>
    <property type="match status" value="1"/>
</dbReference>
<dbReference type="PANTHER" id="PTHR48169">
    <property type="entry name" value="DED DOMAIN-CONTAINING PROTEIN"/>
    <property type="match status" value="1"/>
</dbReference>
<dbReference type="InterPro" id="IPR001309">
    <property type="entry name" value="Pept_C14_p20"/>
</dbReference>
<dbReference type="InterPro" id="IPR011600">
    <property type="entry name" value="Pept_C14_caspase"/>
</dbReference>
<keyword evidence="2" id="KW-0053">Apoptosis</keyword>
<dbReference type="GO" id="GO:0042981">
    <property type="term" value="P:regulation of apoptotic process"/>
    <property type="evidence" value="ECO:0007669"/>
    <property type="project" value="InterPro"/>
</dbReference>
<keyword evidence="3" id="KW-0677">Repeat</keyword>
<dbReference type="InterPro" id="IPR015917">
    <property type="entry name" value="Pept_C14A"/>
</dbReference>
<proteinExistence type="inferred from homology"/>
<accession>A0A3B4GT86</accession>
<dbReference type="Gene3D" id="1.10.533.10">
    <property type="entry name" value="Death Domain, Fas"/>
    <property type="match status" value="2"/>
</dbReference>
<dbReference type="AlphaFoldDB" id="A0A3B4GT86"/>
<comment type="similarity">
    <text evidence="1">Belongs to the peptidase C14A family.</text>
</comment>
<dbReference type="GO" id="GO:0004197">
    <property type="term" value="F:cysteine-type endopeptidase activity"/>
    <property type="evidence" value="ECO:0007669"/>
    <property type="project" value="InterPro"/>
</dbReference>
<dbReference type="GO" id="GO:0006915">
    <property type="term" value="P:apoptotic process"/>
    <property type="evidence" value="ECO:0007669"/>
    <property type="project" value="UniProtKB-KW"/>
</dbReference>
<protein>
    <submittedName>
        <fullName evidence="6">CASP8 and FADD-like apoptosis regulator</fullName>
    </submittedName>
</protein>
<organism evidence="6">
    <name type="scientific">Pundamilia nyererei</name>
    <dbReference type="NCBI Taxonomy" id="303518"/>
    <lineage>
        <taxon>Eukaryota</taxon>
        <taxon>Metazoa</taxon>
        <taxon>Chordata</taxon>
        <taxon>Craniata</taxon>
        <taxon>Vertebrata</taxon>
        <taxon>Euteleostomi</taxon>
        <taxon>Actinopterygii</taxon>
        <taxon>Neopterygii</taxon>
        <taxon>Teleostei</taxon>
        <taxon>Neoteleostei</taxon>
        <taxon>Acanthomorphata</taxon>
        <taxon>Ovalentaria</taxon>
        <taxon>Cichlomorphae</taxon>
        <taxon>Cichliformes</taxon>
        <taxon>Cichlidae</taxon>
        <taxon>African cichlids</taxon>
        <taxon>Pseudocrenilabrinae</taxon>
        <taxon>Haplochromini</taxon>
        <taxon>Pundamilia</taxon>
    </lineage>
</organism>
<dbReference type="Gene3D" id="3.40.50.1460">
    <property type="match status" value="1"/>
</dbReference>
<dbReference type="Ensembl" id="ENSPNYT00000027067.1">
    <property type="protein sequence ID" value="ENSPNYP00000026422.1"/>
    <property type="gene ID" value="ENSPNYG00000019883.1"/>
</dbReference>
<dbReference type="SUPFAM" id="SSF52129">
    <property type="entry name" value="Caspase-like"/>
    <property type="match status" value="1"/>
</dbReference>
<dbReference type="InterPro" id="IPR011029">
    <property type="entry name" value="DEATH-like_dom_sf"/>
</dbReference>